<gene>
    <name evidence="2" type="ORF">GJ698_28610</name>
</gene>
<dbReference type="Proteomes" id="UP000439986">
    <property type="component" value="Unassembled WGS sequence"/>
</dbReference>
<keyword evidence="3" id="KW-1185">Reference proteome</keyword>
<dbReference type="RefSeq" id="WP_154361254.1">
    <property type="nucleotide sequence ID" value="NZ_WKJL01000039.1"/>
</dbReference>
<accession>A0A844DHN3</accession>
<evidence type="ECO:0000313" key="2">
    <source>
        <dbReference type="EMBL" id="MRW88044.1"/>
    </source>
</evidence>
<name>A0A844DHN3_9BURK</name>
<comment type="caution">
    <text evidence="2">The sequence shown here is derived from an EMBL/GenBank/DDBJ whole genome shotgun (WGS) entry which is preliminary data.</text>
</comment>
<reference evidence="2 3" key="1">
    <citation type="submission" date="2019-11" db="EMBL/GenBank/DDBJ databases">
        <title>Novel species isolated from a subtropical stream in China.</title>
        <authorList>
            <person name="Lu H."/>
        </authorList>
    </citation>
    <scope>NUCLEOTIDE SEQUENCE [LARGE SCALE GENOMIC DNA]</scope>
    <source>
        <strain evidence="2 3">FT26W</strain>
    </source>
</reference>
<proteinExistence type="predicted"/>
<dbReference type="InterPro" id="IPR045492">
    <property type="entry name" value="DUF6434"/>
</dbReference>
<dbReference type="AlphaFoldDB" id="A0A844DHN3"/>
<evidence type="ECO:0000259" key="1">
    <source>
        <dbReference type="Pfam" id="PF20026"/>
    </source>
</evidence>
<dbReference type="Pfam" id="PF20026">
    <property type="entry name" value="DUF6434"/>
    <property type="match status" value="1"/>
</dbReference>
<feature type="domain" description="DUF6434" evidence="1">
    <location>
        <begin position="3"/>
        <end position="66"/>
    </location>
</feature>
<protein>
    <recommendedName>
        <fullName evidence="1">DUF6434 domain-containing protein</fullName>
    </recommendedName>
</protein>
<dbReference type="EMBL" id="WKJL01000039">
    <property type="protein sequence ID" value="MRW88044.1"/>
    <property type="molecule type" value="Genomic_DNA"/>
</dbReference>
<evidence type="ECO:0000313" key="3">
    <source>
        <dbReference type="Proteomes" id="UP000439986"/>
    </source>
</evidence>
<sequence>MTFDWHGEEITRQTAVDAGYKNTQNARRFLIAQCGDGFKFDREFMAWIRSGAARTMGDVADEWQRRHAATNGDS</sequence>
<organism evidence="2 3">
    <name type="scientific">Duganella aquatilis</name>
    <dbReference type="NCBI Taxonomy" id="2666082"/>
    <lineage>
        <taxon>Bacteria</taxon>
        <taxon>Pseudomonadati</taxon>
        <taxon>Pseudomonadota</taxon>
        <taxon>Betaproteobacteria</taxon>
        <taxon>Burkholderiales</taxon>
        <taxon>Oxalobacteraceae</taxon>
        <taxon>Telluria group</taxon>
        <taxon>Duganella</taxon>
    </lineage>
</organism>